<keyword evidence="7" id="KW-0325">Glycoprotein</keyword>
<keyword evidence="3" id="KW-0964">Secreted</keyword>
<sequence length="458" mass="50814">MTTTTTTMLTLLLLTLTTTHLTQAVTTTPTIPTTTQYPTTTTPPTTSTTPPPPPPTSSIEECIPGSMHSDLNVPEDSTDLSHITDFGLDLFKQLFPYNATHKNFFFSPYSVWSALSLAYFGAGGNTADQIADVLRVTDKVAALKSWRTVEFLYKMRQANQTSYTFNVANRAYFDESVSLRPCLKDIFPAELARLNFANSEVAATEINNFVSNATKGRIPKLLEPSHLENAKMVLVNAAFFKGVWLYQFKESATTKELFYSSPEDMTFVDMMRQKGNFRYGVSEELGASILELPYTGEAVSMYILLPPFMSGKDGFSAMVERLNGSLLHQAISNTWRTQLEVVIPKFKLEEMIENELIVALNNMGVNDLFDPLVADMTTFSETASLSVGRSIHRAFVEVSEEGTEAAAATALISWRIARPVSPTKFLANHPFLFLIYDNLTQNVLFLGAYKNPKAALKA</sequence>
<dbReference type="InterPro" id="IPR023796">
    <property type="entry name" value="Serpin_dom"/>
</dbReference>
<evidence type="ECO:0000313" key="12">
    <source>
        <dbReference type="EMBL" id="KAG0729486.1"/>
    </source>
</evidence>
<protein>
    <submittedName>
        <fullName evidence="12">Serine protease inhibitor 88Ea</fullName>
    </submittedName>
</protein>
<comment type="subcellular location">
    <subcellularLocation>
        <location evidence="1">Secreted</location>
    </subcellularLocation>
</comment>
<evidence type="ECO:0000256" key="1">
    <source>
        <dbReference type="ARBA" id="ARBA00004613"/>
    </source>
</evidence>
<dbReference type="SUPFAM" id="SSF56574">
    <property type="entry name" value="Serpins"/>
    <property type="match status" value="1"/>
</dbReference>
<dbReference type="InterPro" id="IPR042185">
    <property type="entry name" value="Serpin_sf_2"/>
</dbReference>
<dbReference type="InterPro" id="IPR042178">
    <property type="entry name" value="Serpin_sf_1"/>
</dbReference>
<evidence type="ECO:0000256" key="10">
    <source>
        <dbReference type="SAM" id="SignalP"/>
    </source>
</evidence>
<dbReference type="InterPro" id="IPR036186">
    <property type="entry name" value="Serpin_sf"/>
</dbReference>
<name>A0A8J4YVW7_CHIOP</name>
<dbReference type="PROSITE" id="PS00284">
    <property type="entry name" value="SERPIN"/>
    <property type="match status" value="1"/>
</dbReference>
<evidence type="ECO:0000256" key="6">
    <source>
        <dbReference type="ARBA" id="ARBA00022900"/>
    </source>
</evidence>
<dbReference type="SMART" id="SM00093">
    <property type="entry name" value="SERPIN"/>
    <property type="match status" value="1"/>
</dbReference>
<keyword evidence="5 10" id="KW-0732">Signal</keyword>
<dbReference type="FunFam" id="2.30.39.10:FF:000030">
    <property type="entry name" value="Serpin 2"/>
    <property type="match status" value="1"/>
</dbReference>
<proteinExistence type="inferred from homology"/>
<gene>
    <name evidence="12" type="primary">Spn88Ea</name>
    <name evidence="12" type="ORF">GWK47_030218</name>
</gene>
<feature type="domain" description="Serpin" evidence="11">
    <location>
        <begin position="88"/>
        <end position="452"/>
    </location>
</feature>
<evidence type="ECO:0000256" key="8">
    <source>
        <dbReference type="RuleBase" id="RU000411"/>
    </source>
</evidence>
<organism evidence="12 13">
    <name type="scientific">Chionoecetes opilio</name>
    <name type="common">Atlantic snow crab</name>
    <name type="synonym">Cancer opilio</name>
    <dbReference type="NCBI Taxonomy" id="41210"/>
    <lineage>
        <taxon>Eukaryota</taxon>
        <taxon>Metazoa</taxon>
        <taxon>Ecdysozoa</taxon>
        <taxon>Arthropoda</taxon>
        <taxon>Crustacea</taxon>
        <taxon>Multicrustacea</taxon>
        <taxon>Malacostraca</taxon>
        <taxon>Eumalacostraca</taxon>
        <taxon>Eucarida</taxon>
        <taxon>Decapoda</taxon>
        <taxon>Pleocyemata</taxon>
        <taxon>Brachyura</taxon>
        <taxon>Eubrachyura</taxon>
        <taxon>Majoidea</taxon>
        <taxon>Majidae</taxon>
        <taxon>Chionoecetes</taxon>
    </lineage>
</organism>
<evidence type="ECO:0000259" key="11">
    <source>
        <dbReference type="SMART" id="SM00093"/>
    </source>
</evidence>
<dbReference type="CDD" id="cd19594">
    <property type="entry name" value="serpin_crustaceans_chelicerates_insects"/>
    <property type="match status" value="1"/>
</dbReference>
<dbReference type="GO" id="GO:0004867">
    <property type="term" value="F:serine-type endopeptidase inhibitor activity"/>
    <property type="evidence" value="ECO:0007669"/>
    <property type="project" value="UniProtKB-KW"/>
</dbReference>
<keyword evidence="13" id="KW-1185">Reference proteome</keyword>
<dbReference type="PANTHER" id="PTHR11461:SF278">
    <property type="entry name" value="SERINE PROTEASE INHIBITOR 88EA"/>
    <property type="match status" value="1"/>
</dbReference>
<evidence type="ECO:0000256" key="7">
    <source>
        <dbReference type="ARBA" id="ARBA00023180"/>
    </source>
</evidence>
<comment type="caution">
    <text evidence="12">The sequence shown here is derived from an EMBL/GenBank/DDBJ whole genome shotgun (WGS) entry which is preliminary data.</text>
</comment>
<dbReference type="AlphaFoldDB" id="A0A8J4YVW7"/>
<feature type="chain" id="PRO_5035171402" evidence="10">
    <location>
        <begin position="25"/>
        <end position="458"/>
    </location>
</feature>
<dbReference type="EMBL" id="JACEEZ010001101">
    <property type="protein sequence ID" value="KAG0729486.1"/>
    <property type="molecule type" value="Genomic_DNA"/>
</dbReference>
<comment type="similarity">
    <text evidence="2 8">Belongs to the serpin family.</text>
</comment>
<evidence type="ECO:0000256" key="5">
    <source>
        <dbReference type="ARBA" id="ARBA00022729"/>
    </source>
</evidence>
<reference evidence="12" key="1">
    <citation type="submission" date="2020-07" db="EMBL/GenBank/DDBJ databases">
        <title>The High-quality genome of the commercially important snow crab, Chionoecetes opilio.</title>
        <authorList>
            <person name="Jeong J.-H."/>
            <person name="Ryu S."/>
        </authorList>
    </citation>
    <scope>NUCLEOTIDE SEQUENCE</scope>
    <source>
        <strain evidence="12">MADBK_172401_WGS</strain>
        <tissue evidence="12">Digestive gland</tissue>
    </source>
</reference>
<dbReference type="InterPro" id="IPR000215">
    <property type="entry name" value="Serpin_fam"/>
</dbReference>
<dbReference type="Gene3D" id="2.30.39.10">
    <property type="entry name" value="Alpha-1-antitrypsin, domain 1"/>
    <property type="match status" value="1"/>
</dbReference>
<dbReference type="Pfam" id="PF00079">
    <property type="entry name" value="Serpin"/>
    <property type="match status" value="1"/>
</dbReference>
<evidence type="ECO:0000256" key="3">
    <source>
        <dbReference type="ARBA" id="ARBA00022525"/>
    </source>
</evidence>
<dbReference type="InterPro" id="IPR023795">
    <property type="entry name" value="Serpin_CS"/>
</dbReference>
<feature type="compositionally biased region" description="Low complexity" evidence="9">
    <location>
        <begin position="27"/>
        <end position="48"/>
    </location>
</feature>
<keyword evidence="4" id="KW-0646">Protease inhibitor</keyword>
<dbReference type="GO" id="GO:0005615">
    <property type="term" value="C:extracellular space"/>
    <property type="evidence" value="ECO:0007669"/>
    <property type="project" value="InterPro"/>
</dbReference>
<accession>A0A8J4YVW7</accession>
<feature type="region of interest" description="Disordered" evidence="9">
    <location>
        <begin position="27"/>
        <end position="58"/>
    </location>
</feature>
<evidence type="ECO:0000256" key="4">
    <source>
        <dbReference type="ARBA" id="ARBA00022690"/>
    </source>
</evidence>
<evidence type="ECO:0000256" key="2">
    <source>
        <dbReference type="ARBA" id="ARBA00009500"/>
    </source>
</evidence>
<keyword evidence="6" id="KW-0722">Serine protease inhibitor</keyword>
<dbReference type="Proteomes" id="UP000770661">
    <property type="component" value="Unassembled WGS sequence"/>
</dbReference>
<dbReference type="PANTHER" id="PTHR11461">
    <property type="entry name" value="SERINE PROTEASE INHIBITOR, SERPIN"/>
    <property type="match status" value="1"/>
</dbReference>
<feature type="signal peptide" evidence="10">
    <location>
        <begin position="1"/>
        <end position="24"/>
    </location>
</feature>
<evidence type="ECO:0000313" key="13">
    <source>
        <dbReference type="Proteomes" id="UP000770661"/>
    </source>
</evidence>
<dbReference type="Gene3D" id="3.30.497.10">
    <property type="entry name" value="Antithrombin, subunit I, domain 2"/>
    <property type="match status" value="1"/>
</dbReference>
<dbReference type="OrthoDB" id="671595at2759"/>
<evidence type="ECO:0000256" key="9">
    <source>
        <dbReference type="SAM" id="MobiDB-lite"/>
    </source>
</evidence>